<evidence type="ECO:0000256" key="1">
    <source>
        <dbReference type="SAM" id="Phobius"/>
    </source>
</evidence>
<proteinExistence type="predicted"/>
<dbReference type="Proteomes" id="UP000199515">
    <property type="component" value="Unassembled WGS sequence"/>
</dbReference>
<dbReference type="EMBL" id="FNON01000006">
    <property type="protein sequence ID" value="SDY65623.1"/>
    <property type="molecule type" value="Genomic_DNA"/>
</dbReference>
<dbReference type="AlphaFoldDB" id="A0A1H3LMM4"/>
<feature type="transmembrane region" description="Helical" evidence="1">
    <location>
        <begin position="26"/>
        <end position="48"/>
    </location>
</feature>
<protein>
    <submittedName>
        <fullName evidence="2">LPXTG-motif cell wall anchor domain-containing protein</fullName>
    </submittedName>
</protein>
<dbReference type="STRING" id="589385.SAMN05421504_106278"/>
<name>A0A1H3LMM4_9PSEU</name>
<keyword evidence="1" id="KW-0472">Membrane</keyword>
<gene>
    <name evidence="2" type="ORF">SAMN05421504_106278</name>
</gene>
<keyword evidence="1" id="KW-1133">Transmembrane helix</keyword>
<keyword evidence="1" id="KW-0812">Transmembrane</keyword>
<dbReference type="RefSeq" id="WP_091293739.1">
    <property type="nucleotide sequence ID" value="NZ_FNON01000006.1"/>
</dbReference>
<keyword evidence="3" id="KW-1185">Reference proteome</keyword>
<organism evidence="2 3">
    <name type="scientific">Amycolatopsis xylanica</name>
    <dbReference type="NCBI Taxonomy" id="589385"/>
    <lineage>
        <taxon>Bacteria</taxon>
        <taxon>Bacillati</taxon>
        <taxon>Actinomycetota</taxon>
        <taxon>Actinomycetes</taxon>
        <taxon>Pseudonocardiales</taxon>
        <taxon>Pseudonocardiaceae</taxon>
        <taxon>Amycolatopsis</taxon>
    </lineage>
</organism>
<reference evidence="2 3" key="1">
    <citation type="submission" date="2016-10" db="EMBL/GenBank/DDBJ databases">
        <authorList>
            <person name="de Groot N.N."/>
        </authorList>
    </citation>
    <scope>NUCLEOTIDE SEQUENCE [LARGE SCALE GENOMIC DNA]</scope>
    <source>
        <strain evidence="2 3">CPCC 202699</strain>
    </source>
</reference>
<evidence type="ECO:0000313" key="2">
    <source>
        <dbReference type="EMBL" id="SDY65623.1"/>
    </source>
</evidence>
<sequence length="60" mass="6042">MYKVPGAGVGTAGGGVGALAATGADVGWWIAVGVLLLVLGAVAVFASYRRTQRMARHRAS</sequence>
<evidence type="ECO:0000313" key="3">
    <source>
        <dbReference type="Proteomes" id="UP000199515"/>
    </source>
</evidence>
<dbReference type="NCBIfam" id="TIGR01167">
    <property type="entry name" value="LPXTG_anchor"/>
    <property type="match status" value="1"/>
</dbReference>
<accession>A0A1H3LMM4</accession>